<comment type="caution">
    <text evidence="1">The sequence shown here is derived from an EMBL/GenBank/DDBJ whole genome shotgun (WGS) entry which is preliminary data.</text>
</comment>
<dbReference type="EMBL" id="BGZK01000844">
    <property type="protein sequence ID" value="GBP62586.1"/>
    <property type="molecule type" value="Genomic_DNA"/>
</dbReference>
<keyword evidence="2" id="KW-1185">Reference proteome</keyword>
<sequence length="130" mass="14783">MHRALIRRAPEALSRPQDGWPARALYECFTRDIRLPSPRNKYGGPPAFVYKSLRPLRVRDGDRGGRRALWTTNSSRETAFEVRRHDAGSSAYDEFVFSVPIPIHVMVLIIDKTRTNLFGTTNALAFCGHL</sequence>
<protein>
    <submittedName>
        <fullName evidence="1">Uncharacterized protein</fullName>
    </submittedName>
</protein>
<evidence type="ECO:0000313" key="1">
    <source>
        <dbReference type="EMBL" id="GBP62586.1"/>
    </source>
</evidence>
<dbReference type="AlphaFoldDB" id="A0A4C1XFE1"/>
<reference evidence="1 2" key="1">
    <citation type="journal article" date="2019" name="Commun. Biol.">
        <title>The bagworm genome reveals a unique fibroin gene that provides high tensile strength.</title>
        <authorList>
            <person name="Kono N."/>
            <person name="Nakamura H."/>
            <person name="Ohtoshi R."/>
            <person name="Tomita M."/>
            <person name="Numata K."/>
            <person name="Arakawa K."/>
        </authorList>
    </citation>
    <scope>NUCLEOTIDE SEQUENCE [LARGE SCALE GENOMIC DNA]</scope>
</reference>
<name>A0A4C1XFE1_EUMVA</name>
<dbReference type="Proteomes" id="UP000299102">
    <property type="component" value="Unassembled WGS sequence"/>
</dbReference>
<accession>A0A4C1XFE1</accession>
<evidence type="ECO:0000313" key="2">
    <source>
        <dbReference type="Proteomes" id="UP000299102"/>
    </source>
</evidence>
<organism evidence="1 2">
    <name type="scientific">Eumeta variegata</name>
    <name type="common">Bagworm moth</name>
    <name type="synonym">Eumeta japonica</name>
    <dbReference type="NCBI Taxonomy" id="151549"/>
    <lineage>
        <taxon>Eukaryota</taxon>
        <taxon>Metazoa</taxon>
        <taxon>Ecdysozoa</taxon>
        <taxon>Arthropoda</taxon>
        <taxon>Hexapoda</taxon>
        <taxon>Insecta</taxon>
        <taxon>Pterygota</taxon>
        <taxon>Neoptera</taxon>
        <taxon>Endopterygota</taxon>
        <taxon>Lepidoptera</taxon>
        <taxon>Glossata</taxon>
        <taxon>Ditrysia</taxon>
        <taxon>Tineoidea</taxon>
        <taxon>Psychidae</taxon>
        <taxon>Oiketicinae</taxon>
        <taxon>Eumeta</taxon>
    </lineage>
</organism>
<gene>
    <name evidence="1" type="ORF">EVAR_47023_1</name>
</gene>
<proteinExistence type="predicted"/>